<feature type="region of interest" description="Disordered" evidence="1">
    <location>
        <begin position="193"/>
        <end position="236"/>
    </location>
</feature>
<evidence type="ECO:0000313" key="3">
    <source>
        <dbReference type="Proteomes" id="UP001157418"/>
    </source>
</evidence>
<reference evidence="2 3" key="1">
    <citation type="submission" date="2022-01" db="EMBL/GenBank/DDBJ databases">
        <authorList>
            <person name="Xiong W."/>
            <person name="Schranz E."/>
        </authorList>
    </citation>
    <scope>NUCLEOTIDE SEQUENCE [LARGE SCALE GENOMIC DNA]</scope>
</reference>
<dbReference type="Gene3D" id="3.40.395.10">
    <property type="entry name" value="Adenoviral Proteinase, Chain A"/>
    <property type="match status" value="1"/>
</dbReference>
<feature type="compositionally biased region" description="Low complexity" evidence="1">
    <location>
        <begin position="105"/>
        <end position="117"/>
    </location>
</feature>
<protein>
    <recommendedName>
        <fullName evidence="4">Ubiquitin-like protease family profile domain-containing protein</fullName>
    </recommendedName>
</protein>
<dbReference type="PANTHER" id="PTHR34835:SF90">
    <property type="entry name" value="AMINOTRANSFERASE-LIKE PLANT MOBILE DOMAIN-CONTAINING PROTEIN"/>
    <property type="match status" value="1"/>
</dbReference>
<gene>
    <name evidence="2" type="ORF">LVIROSA_LOCUS8293</name>
</gene>
<evidence type="ECO:0000256" key="1">
    <source>
        <dbReference type="SAM" id="MobiDB-lite"/>
    </source>
</evidence>
<comment type="caution">
    <text evidence="2">The sequence shown here is derived from an EMBL/GenBank/DDBJ whole genome shotgun (WGS) entry which is preliminary data.</text>
</comment>
<accession>A0AAU9M9T0</accession>
<organism evidence="2 3">
    <name type="scientific">Lactuca virosa</name>
    <dbReference type="NCBI Taxonomy" id="75947"/>
    <lineage>
        <taxon>Eukaryota</taxon>
        <taxon>Viridiplantae</taxon>
        <taxon>Streptophyta</taxon>
        <taxon>Embryophyta</taxon>
        <taxon>Tracheophyta</taxon>
        <taxon>Spermatophyta</taxon>
        <taxon>Magnoliopsida</taxon>
        <taxon>eudicotyledons</taxon>
        <taxon>Gunneridae</taxon>
        <taxon>Pentapetalae</taxon>
        <taxon>asterids</taxon>
        <taxon>campanulids</taxon>
        <taxon>Asterales</taxon>
        <taxon>Asteraceae</taxon>
        <taxon>Cichorioideae</taxon>
        <taxon>Cichorieae</taxon>
        <taxon>Lactucinae</taxon>
        <taxon>Lactuca</taxon>
    </lineage>
</organism>
<dbReference type="SUPFAM" id="SSF54001">
    <property type="entry name" value="Cysteine proteinases"/>
    <property type="match status" value="1"/>
</dbReference>
<feature type="region of interest" description="Disordered" evidence="1">
    <location>
        <begin position="95"/>
        <end position="121"/>
    </location>
</feature>
<dbReference type="InterPro" id="IPR038765">
    <property type="entry name" value="Papain-like_cys_pep_sf"/>
</dbReference>
<evidence type="ECO:0008006" key="4">
    <source>
        <dbReference type="Google" id="ProtNLM"/>
    </source>
</evidence>
<proteinExistence type="predicted"/>
<feature type="compositionally biased region" description="Polar residues" evidence="1">
    <location>
        <begin position="44"/>
        <end position="83"/>
    </location>
</feature>
<dbReference type="AlphaFoldDB" id="A0AAU9M9T0"/>
<keyword evidence="3" id="KW-1185">Reference proteome</keyword>
<feature type="region of interest" description="Disordered" evidence="1">
    <location>
        <begin position="39"/>
        <end position="83"/>
    </location>
</feature>
<dbReference type="EMBL" id="CAKMRJ010001112">
    <property type="protein sequence ID" value="CAH1420859.1"/>
    <property type="molecule type" value="Genomic_DNA"/>
</dbReference>
<dbReference type="PANTHER" id="PTHR34835">
    <property type="entry name" value="OS07G0283600 PROTEIN-RELATED"/>
    <property type="match status" value="1"/>
</dbReference>
<dbReference type="Proteomes" id="UP001157418">
    <property type="component" value="Unassembled WGS sequence"/>
</dbReference>
<sequence>MSRKKQTSVTSLLYVMQKKIKGINKVKDGRVWEVEKGLFDKGSPEQNSWQTFPEENPTNNSKSVRTRNNGHQNKQAAEGGTTSWGFGAESFTAVPASASSHSQANTTPNIPISTTNSGRSGYQEELKKQRKLLKAYSVVNRYFIGYVCGFDPVHDVVNITLFLGRKKSERILLKTAFSKFTNEESNPLLIDIEDEDNQGNETVQPRIRREGQKKCSTPKKKSKKQTGGVEECVNRTPDNSMQRDLKVVVLSSDSKKNIKPKVNVKKFAAGKARVSKSKKKIQKQKVLIESVDMTEDNGINRENELRKKKRRFDRCKIKGDEVVVLNSCSGKDNVTVKKLNEDEDSDFEDAKHVLTRKKRMHYTSFKNNDKENVKKFKRQKNKEGNVVKARKMPKVVGNDAEEARRIQVRTSPNVLYSCMHNLSKEQEAYISSIGLGHLLNMKVDGCASIMGHYTVRNFDADRMVLNLHHGEIPINRQVIHEMLGLPLGNVTIKSMAYREVTDDTITVWKKQFDDQDNIRPRAVQQVIMQTTRADLLFKVNIFVLLCNTLGHSMSMGTCDMSMLSKVTKDLDLSDIDWCGYVFDCLKETKNAWNPNSKKGFYVGPIILLLLLYVESVRCDSVKIVRGKPAICFWNVDKLRERERVECRTIGLGMGELQEPFQVINEASGTSNVGQEKVQGNDAGGVKISDRRCKGNQGEEIFSGSGESVETTISTIKEMHDLLVQQKKVLEDKINDAVKKYPENQLVKEWKNKVNDLFNEVSASEEPEQSQWWYDNAAEIECTLILAASHKQFDNSPMAKCSIQMSQEYADFVNRSGRKSFQTTPPSKMKMPIPLSVVPFNNYEKGFNRRGYRPRMKSEYLKSPYIIRAVDIIKGVPRQEKRVAEWIFSLQGEPNDIVFHTLDGFSAQRFHMESFFPTCELFGHVIDCWSQVLNLDESKHAPESPLRVYCKTDVTNSYLESDLTESQRKDKFIENLVLSIEDMDASLRYVGLLFLPVIRSFHIFLFVINLQHPEFVIIDNSKVDDHIDVRYGQLPQIIKEYIVDYLKSHNHPKAEMFSHVMPHRLEMPWRTINNHIDCGVFTMCHMETYMGGSMNEFKAGFKNESSAQDDQLVKLRTKYLYKIVTHEYNVQKDYVLQKVDEFHKIPSRQRSQLLAIAKEQIHTRLDDFS</sequence>
<name>A0AAU9M9T0_9ASTR</name>
<evidence type="ECO:0000313" key="2">
    <source>
        <dbReference type="EMBL" id="CAH1420859.1"/>
    </source>
</evidence>